<evidence type="ECO:0000259" key="3">
    <source>
        <dbReference type="Pfam" id="PF22829"/>
    </source>
</evidence>
<feature type="signal peptide" evidence="1">
    <location>
        <begin position="1"/>
        <end position="22"/>
    </location>
</feature>
<sequence length="248" mass="25962">MKPVKLSWITAAMLGLSSLAHAGFDGAISDNSLRQVGESQVWVPFFHSKGKAGIGSSKSKTVDFDGLAGNTFSSDYRNDNNNEKGVHTSGSKHFGNSHYNFAQVANSDIWFGEWYEGTQDQDFNNRTVYYIGNDAGTTVPTSGTATYNITGINKFSGSNKLTGAFDADFGAQTLSGNISNGSLKVNVTAQINAATAAFTGNATATQNAVATAGSSKGHFFGANAAALAGFAKFDTNSQLDTAFGGEKQ</sequence>
<dbReference type="InterPro" id="IPR054536">
    <property type="entry name" value="HphA_C"/>
</dbReference>
<evidence type="ECO:0000313" key="4">
    <source>
        <dbReference type="EMBL" id="SGY88232.1"/>
    </source>
</evidence>
<evidence type="ECO:0000259" key="2">
    <source>
        <dbReference type="Pfam" id="PF22828"/>
    </source>
</evidence>
<dbReference type="SUPFAM" id="SSF56925">
    <property type="entry name" value="OMPA-like"/>
    <property type="match status" value="1"/>
</dbReference>
<dbReference type="Proteomes" id="UP000182660">
    <property type="component" value="Unassembled WGS sequence"/>
</dbReference>
<feature type="chain" id="PRO_5047468104" description="Transferrin-binding protein B C-lobe/N-lobe beta barrel domain-containing protein" evidence="1">
    <location>
        <begin position="23"/>
        <end position="248"/>
    </location>
</feature>
<dbReference type="Gene3D" id="2.40.160.90">
    <property type="match status" value="1"/>
</dbReference>
<dbReference type="GeneID" id="61295347"/>
<dbReference type="NCBIfam" id="NF041636">
    <property type="entry name" value="slam_lipo"/>
    <property type="match status" value="1"/>
</dbReference>
<dbReference type="InterPro" id="IPR054843">
    <property type="entry name" value="Slam_hemophilin_C"/>
</dbReference>
<dbReference type="EMBL" id="FPLJ01000039">
    <property type="protein sequence ID" value="SGY88232.1"/>
    <property type="molecule type" value="Genomic_DNA"/>
</dbReference>
<protein>
    <recommendedName>
        <fullName evidence="6">Transferrin-binding protein B C-lobe/N-lobe beta barrel domain-containing protein</fullName>
    </recommendedName>
</protein>
<dbReference type="Pfam" id="PF22829">
    <property type="entry name" value="HphA_C"/>
    <property type="match status" value="1"/>
</dbReference>
<dbReference type="Pfam" id="PF22828">
    <property type="entry name" value="HphA_N"/>
    <property type="match status" value="1"/>
</dbReference>
<dbReference type="InterPro" id="IPR054535">
    <property type="entry name" value="HphA_N"/>
</dbReference>
<evidence type="ECO:0000313" key="5">
    <source>
        <dbReference type="Proteomes" id="UP000182660"/>
    </source>
</evidence>
<reference evidence="4 5" key="1">
    <citation type="submission" date="2016-11" db="EMBL/GenBank/DDBJ databases">
        <authorList>
            <person name="Klemetsen T."/>
        </authorList>
    </citation>
    <scope>NUCLEOTIDE SEQUENCE [LARGE SCALE GENOMIC DNA]</scope>
    <source>
        <strain evidence="4">MT 2528</strain>
    </source>
</reference>
<dbReference type="RefSeq" id="WP_045111374.1">
    <property type="nucleotide sequence ID" value="NZ_CAWQZC010000112.1"/>
</dbReference>
<name>A0ABY1HAG8_9GAMM</name>
<keyword evidence="1" id="KW-0732">Signal</keyword>
<organism evidence="4 5">
    <name type="scientific">Moritella viscosa</name>
    <dbReference type="NCBI Taxonomy" id="80854"/>
    <lineage>
        <taxon>Bacteria</taxon>
        <taxon>Pseudomonadati</taxon>
        <taxon>Pseudomonadota</taxon>
        <taxon>Gammaproteobacteria</taxon>
        <taxon>Alteromonadales</taxon>
        <taxon>Moritellaceae</taxon>
        <taxon>Moritella</taxon>
    </lineage>
</organism>
<dbReference type="InterPro" id="IPR011250">
    <property type="entry name" value="OMP/PagP_B-barrel"/>
</dbReference>
<feature type="domain" description="HphA N-terminal heme-binding" evidence="2">
    <location>
        <begin position="24"/>
        <end position="121"/>
    </location>
</feature>
<accession>A0ABY1HAG8</accession>
<evidence type="ECO:0008006" key="6">
    <source>
        <dbReference type="Google" id="ProtNLM"/>
    </source>
</evidence>
<gene>
    <name evidence="4" type="ORF">MT2528_1469</name>
</gene>
<feature type="domain" description="HphA C-terminal" evidence="3">
    <location>
        <begin position="137"/>
        <end position="247"/>
    </location>
</feature>
<comment type="caution">
    <text evidence="4">The sequence shown here is derived from an EMBL/GenBank/DDBJ whole genome shotgun (WGS) entry which is preliminary data.</text>
</comment>
<evidence type="ECO:0000256" key="1">
    <source>
        <dbReference type="SAM" id="SignalP"/>
    </source>
</evidence>
<keyword evidence="5" id="KW-1185">Reference proteome</keyword>
<proteinExistence type="predicted"/>